<dbReference type="STRING" id="1702221.AALO17_05400"/>
<keyword evidence="2" id="KW-0804">Transcription</keyword>
<dbReference type="KEGG" id="fro:AALO17_05400"/>
<evidence type="ECO:0000256" key="1">
    <source>
        <dbReference type="ARBA" id="ARBA00023015"/>
    </source>
</evidence>
<dbReference type="InterPro" id="IPR036271">
    <property type="entry name" value="Tet_transcr_reg_TetR-rel_C_sf"/>
</dbReference>
<name>A0A140DSP7_9FIRM</name>
<protein>
    <recommendedName>
        <fullName evidence="4">HTH-type transcriptional regulator MT1864/Rv1816-like C-terminal domain-containing protein</fullName>
    </recommendedName>
</protein>
<evidence type="ECO:0000259" key="4">
    <source>
        <dbReference type="Pfam" id="PF13305"/>
    </source>
</evidence>
<sequence length="207" mass="22561">MPPKQKYSADEILSAALDLVRHHGLAALTIRNVAQSLDISTQPVISCFKNSAALHEAVWKSVNDIHGRYLMTFDGSDPEEIPLQIGLNYIRFATEEPHLFQLLFLNGPGPGGIQSLAGLTEDPDLKPMLEAMAQGGGISLEQMQSLFRTLAVYVHGYACLLAGGLMKSDQEQMKQDLTDFWTIHLNGLESPEPGQTASRTNAEGGRS</sequence>
<dbReference type="RefSeq" id="WP_067555096.1">
    <property type="nucleotide sequence ID" value="NZ_CAOKZT010000017.1"/>
</dbReference>
<dbReference type="SUPFAM" id="SSF46689">
    <property type="entry name" value="Homeodomain-like"/>
    <property type="match status" value="1"/>
</dbReference>
<proteinExistence type="predicted"/>
<dbReference type="Proteomes" id="UP000069771">
    <property type="component" value="Chromosome"/>
</dbReference>
<keyword evidence="6" id="KW-1185">Reference proteome</keyword>
<dbReference type="OrthoDB" id="66596at2"/>
<evidence type="ECO:0000313" key="6">
    <source>
        <dbReference type="Proteomes" id="UP000069771"/>
    </source>
</evidence>
<dbReference type="InterPro" id="IPR009057">
    <property type="entry name" value="Homeodomain-like_sf"/>
</dbReference>
<dbReference type="AlphaFoldDB" id="A0A140DSP7"/>
<accession>A0A140DSP7</accession>
<keyword evidence="1" id="KW-0805">Transcription regulation</keyword>
<dbReference type="InterPro" id="IPR025996">
    <property type="entry name" value="MT1864/Rv1816-like_C"/>
</dbReference>
<evidence type="ECO:0000256" key="3">
    <source>
        <dbReference type="SAM" id="MobiDB-lite"/>
    </source>
</evidence>
<evidence type="ECO:0000256" key="2">
    <source>
        <dbReference type="ARBA" id="ARBA00023163"/>
    </source>
</evidence>
<feature type="region of interest" description="Disordered" evidence="3">
    <location>
        <begin position="188"/>
        <end position="207"/>
    </location>
</feature>
<dbReference type="Pfam" id="PF13305">
    <property type="entry name" value="TetR_C_33"/>
    <property type="match status" value="1"/>
</dbReference>
<dbReference type="EMBL" id="CP011391">
    <property type="protein sequence ID" value="AMK53674.1"/>
    <property type="molecule type" value="Genomic_DNA"/>
</dbReference>
<evidence type="ECO:0000313" key="5">
    <source>
        <dbReference type="EMBL" id="AMK53674.1"/>
    </source>
</evidence>
<organism evidence="5 6">
    <name type="scientific">Faecalibaculum rodentium</name>
    <dbReference type="NCBI Taxonomy" id="1702221"/>
    <lineage>
        <taxon>Bacteria</taxon>
        <taxon>Bacillati</taxon>
        <taxon>Bacillota</taxon>
        <taxon>Erysipelotrichia</taxon>
        <taxon>Erysipelotrichales</taxon>
        <taxon>Erysipelotrichaceae</taxon>
        <taxon>Faecalibaculum</taxon>
    </lineage>
</organism>
<dbReference type="Gene3D" id="1.10.357.10">
    <property type="entry name" value="Tetracycline Repressor, domain 2"/>
    <property type="match status" value="1"/>
</dbReference>
<dbReference type="GeneID" id="78477378"/>
<feature type="domain" description="HTH-type transcriptional regulator MT1864/Rv1816-like C-terminal" evidence="4">
    <location>
        <begin position="85"/>
        <end position="172"/>
    </location>
</feature>
<gene>
    <name evidence="5" type="ORF">AALO17_05400</name>
</gene>
<dbReference type="SUPFAM" id="SSF48498">
    <property type="entry name" value="Tetracyclin repressor-like, C-terminal domain"/>
    <property type="match status" value="1"/>
</dbReference>
<reference evidence="5 6" key="1">
    <citation type="journal article" date="2016" name="Gut Pathog.">
        <title>Whole genome sequencing of "Faecalibaculum rodentium" ALO17, isolated from C57BL/6J laboratory mouse feces.</title>
        <authorList>
            <person name="Lim S."/>
            <person name="Chang D.H."/>
            <person name="Ahn S."/>
            <person name="Kim B.C."/>
        </authorList>
    </citation>
    <scope>NUCLEOTIDE SEQUENCE [LARGE SCALE GENOMIC DNA]</scope>
    <source>
        <strain evidence="5 6">Alo17</strain>
    </source>
</reference>